<dbReference type="Pfam" id="PF00084">
    <property type="entry name" value="Sushi"/>
    <property type="match status" value="1"/>
</dbReference>
<evidence type="ECO:0000256" key="1">
    <source>
        <dbReference type="ARBA" id="ARBA00022729"/>
    </source>
</evidence>
<dbReference type="Proteomes" id="UP000594260">
    <property type="component" value="Unplaced"/>
</dbReference>
<feature type="transmembrane region" description="Helical" evidence="6">
    <location>
        <begin position="72"/>
        <end position="95"/>
    </location>
</feature>
<evidence type="ECO:0000256" key="6">
    <source>
        <dbReference type="SAM" id="Phobius"/>
    </source>
</evidence>
<dbReference type="InParanoid" id="A0A7M7JP54"/>
<dbReference type="GeneID" id="111247724"/>
<feature type="region of interest" description="Disordered" evidence="5">
    <location>
        <begin position="502"/>
        <end position="609"/>
    </location>
</feature>
<dbReference type="InterPro" id="IPR000436">
    <property type="entry name" value="Sushi_SCR_CCP_dom"/>
</dbReference>
<evidence type="ECO:0000259" key="7">
    <source>
        <dbReference type="PROSITE" id="PS50923"/>
    </source>
</evidence>
<sequence length="730" mass="82321">MYGVARGREVLRQTMEQQTKWAAKWACLTGGCTLEQLFYQYNQRKAASFRAPSSSGDAYRDRSSLKLLRSSISSSSAVFATVSLLLLMASTLYIGGVEASPKLHQLEGPTLDRYPLAVSRLSRLRRHSDQCSEEFSMRKQGLVIRKQMPNDCESRFRTTLRSPDGKRLKVKMDHAILLGEKNFVQINDGQTTWYIDKSCAPCHDEHIQGSVVSIEYRISNGSRIQFRYTTNENKCPFLTVMHPLKFRNKTQNIRDIGAIAELECLNSRDFVLVGNRTLECVRLRNGSVSWNSPLPTCHRQTNCPKIQDRNDSGVLELPISAENYYCNWNIDGNEINPTAKYIEFSVKVQPEDLVRTARRNRGLTFYDGERRITVQNGSGLHYRTRDTKLRINFHLTKAEAEFMKDASFRVDYVVVRKTCPTIDEEAFPFGTITLTDSFFIGSQAKLECAPGYDLRGDPEAVCQRDANWTFGNTMPECISLSAEADNDIRLLEEFPASVELGTADLSGKSSTTTTEDPRTPKDVLAIKNWSIRPNKSETAGASNEQHRTNIVPPRKIDISKDSSRTEESGVDSFGDRSRKGNEVTPNDGGDQGTVQQRPTFVNPKHRESANPFATAGVNKMTTGAPMTSTLFPSEDTQNRIHTSADILDRLFDLDLHNSQDIALILVVLCVFLIALFILILVVCVLHRGCREKIPIRENPLYNGAPARRINNVSFRPSSRHKRAMQERTYT</sequence>
<dbReference type="SUPFAM" id="SSF57535">
    <property type="entry name" value="Complement control module/SCR domain"/>
    <property type="match status" value="2"/>
</dbReference>
<keyword evidence="3 4" id="KW-1015">Disulfide bond</keyword>
<dbReference type="AlphaFoldDB" id="A0A7M7JP54"/>
<keyword evidence="6" id="KW-0812">Transmembrane</keyword>
<keyword evidence="6" id="KW-0472">Membrane</keyword>
<feature type="disulfide bond" evidence="4">
    <location>
        <begin position="419"/>
        <end position="462"/>
    </location>
</feature>
<dbReference type="PANTHER" id="PTHR45656:SF4">
    <property type="entry name" value="PROTEIN CBR-CLEC-78"/>
    <property type="match status" value="1"/>
</dbReference>
<proteinExistence type="predicted"/>
<dbReference type="SMART" id="SM00032">
    <property type="entry name" value="CCP"/>
    <property type="match status" value="2"/>
</dbReference>
<dbReference type="OrthoDB" id="406096at2759"/>
<feature type="transmembrane region" description="Helical" evidence="6">
    <location>
        <begin position="661"/>
        <end position="685"/>
    </location>
</feature>
<evidence type="ECO:0000256" key="5">
    <source>
        <dbReference type="SAM" id="MobiDB-lite"/>
    </source>
</evidence>
<evidence type="ECO:0000313" key="9">
    <source>
        <dbReference type="Proteomes" id="UP000594260"/>
    </source>
</evidence>
<dbReference type="EnsemblMetazoa" id="XM_022798991">
    <property type="protein sequence ID" value="XP_022654726"/>
    <property type="gene ID" value="LOC111247724"/>
</dbReference>
<comment type="caution">
    <text evidence="4">Lacks conserved residue(s) required for the propagation of feature annotation.</text>
</comment>
<name>A0A7M7JP54_VARDE</name>
<feature type="compositionally biased region" description="Polar residues" evidence="5">
    <location>
        <begin position="531"/>
        <end position="543"/>
    </location>
</feature>
<feature type="domain" description="Sushi" evidence="7">
    <location>
        <begin position="233"/>
        <end position="299"/>
    </location>
</feature>
<dbReference type="CDD" id="cd00033">
    <property type="entry name" value="CCP"/>
    <property type="match status" value="2"/>
</dbReference>
<evidence type="ECO:0000256" key="3">
    <source>
        <dbReference type="ARBA" id="ARBA00023157"/>
    </source>
</evidence>
<reference evidence="8" key="1">
    <citation type="submission" date="2021-01" db="UniProtKB">
        <authorList>
            <consortium name="EnsemblMetazoa"/>
        </authorList>
    </citation>
    <scope>IDENTIFICATION</scope>
</reference>
<feature type="compositionally biased region" description="Basic and acidic residues" evidence="5">
    <location>
        <begin position="554"/>
        <end position="581"/>
    </location>
</feature>
<dbReference type="InterPro" id="IPR051277">
    <property type="entry name" value="SEZ6_CSMD_C4BPB_Regulators"/>
</dbReference>
<dbReference type="InterPro" id="IPR035976">
    <property type="entry name" value="Sushi/SCR/CCP_sf"/>
</dbReference>
<organism evidence="8 9">
    <name type="scientific">Varroa destructor</name>
    <name type="common">Honeybee mite</name>
    <dbReference type="NCBI Taxonomy" id="109461"/>
    <lineage>
        <taxon>Eukaryota</taxon>
        <taxon>Metazoa</taxon>
        <taxon>Ecdysozoa</taxon>
        <taxon>Arthropoda</taxon>
        <taxon>Chelicerata</taxon>
        <taxon>Arachnida</taxon>
        <taxon>Acari</taxon>
        <taxon>Parasitiformes</taxon>
        <taxon>Mesostigmata</taxon>
        <taxon>Gamasina</taxon>
        <taxon>Dermanyssoidea</taxon>
        <taxon>Varroidae</taxon>
        <taxon>Varroa</taxon>
    </lineage>
</organism>
<keyword evidence="1" id="KW-0732">Signal</keyword>
<accession>A0A7M7JP54</accession>
<dbReference type="Gene3D" id="2.10.70.10">
    <property type="entry name" value="Complement Module, domain 1"/>
    <property type="match status" value="1"/>
</dbReference>
<dbReference type="RefSeq" id="XP_022654726.1">
    <property type="nucleotide sequence ID" value="XM_022798991.1"/>
</dbReference>
<keyword evidence="9" id="KW-1185">Reference proteome</keyword>
<dbReference type="PANTHER" id="PTHR45656">
    <property type="entry name" value="PROTEIN CBR-CLEC-78"/>
    <property type="match status" value="1"/>
</dbReference>
<keyword evidence="4" id="KW-0768">Sushi</keyword>
<keyword evidence="2" id="KW-0677">Repeat</keyword>
<dbReference type="PROSITE" id="PS50923">
    <property type="entry name" value="SUSHI"/>
    <property type="match status" value="2"/>
</dbReference>
<dbReference type="KEGG" id="vde:111247724"/>
<evidence type="ECO:0000256" key="4">
    <source>
        <dbReference type="PROSITE-ProRule" id="PRU00302"/>
    </source>
</evidence>
<evidence type="ECO:0000256" key="2">
    <source>
        <dbReference type="ARBA" id="ARBA00022737"/>
    </source>
</evidence>
<evidence type="ECO:0000313" key="8">
    <source>
        <dbReference type="EnsemblMetazoa" id="XP_022654726"/>
    </source>
</evidence>
<protein>
    <recommendedName>
        <fullName evidence="7">Sushi domain-containing protein</fullName>
    </recommendedName>
</protein>
<feature type="domain" description="Sushi" evidence="7">
    <location>
        <begin position="417"/>
        <end position="479"/>
    </location>
</feature>
<keyword evidence="6" id="KW-1133">Transmembrane helix</keyword>